<name>A0ABZ2MH83_9MICO</name>
<reference evidence="2 3" key="1">
    <citation type="submission" date="2024-02" db="EMBL/GenBank/DDBJ databases">
        <title>Janibacter sp. nov., isolated from gut of marine sandworm.</title>
        <authorList>
            <person name="Kim B."/>
            <person name="Jun M.O."/>
            <person name="Shin N.-R."/>
        </authorList>
    </citation>
    <scope>NUCLEOTIDE SEQUENCE [LARGE SCALE GENOMIC DNA]</scope>
    <source>
        <strain evidence="2 3">A1S7</strain>
    </source>
</reference>
<gene>
    <name evidence="2" type="ORF">V1351_15940</name>
</gene>
<organism evidence="2 3">
    <name type="scientific">Janibacter alittae</name>
    <dbReference type="NCBI Taxonomy" id="3115209"/>
    <lineage>
        <taxon>Bacteria</taxon>
        <taxon>Bacillati</taxon>
        <taxon>Actinomycetota</taxon>
        <taxon>Actinomycetes</taxon>
        <taxon>Micrococcales</taxon>
        <taxon>Intrasporangiaceae</taxon>
        <taxon>Janibacter</taxon>
    </lineage>
</organism>
<sequence length="83" mass="8611">MRSVPALAFVLNLFICAWALLKGFYIEPTTAALEESAQGQRMALLAVPGLVLAAAGLIRHRWAAVAGGLSLLLGVAALVVALL</sequence>
<keyword evidence="1" id="KW-1133">Transmembrane helix</keyword>
<accession>A0ABZ2MH83</accession>
<evidence type="ECO:0000256" key="1">
    <source>
        <dbReference type="SAM" id="Phobius"/>
    </source>
</evidence>
<protein>
    <submittedName>
        <fullName evidence="2">Uncharacterized protein</fullName>
    </submittedName>
</protein>
<feature type="transmembrane region" description="Helical" evidence="1">
    <location>
        <begin position="42"/>
        <end position="58"/>
    </location>
</feature>
<dbReference type="EMBL" id="CP144913">
    <property type="protein sequence ID" value="WXB76414.1"/>
    <property type="molecule type" value="Genomic_DNA"/>
</dbReference>
<proteinExistence type="predicted"/>
<keyword evidence="3" id="KW-1185">Reference proteome</keyword>
<dbReference type="RefSeq" id="WP_338749369.1">
    <property type="nucleotide sequence ID" value="NZ_CP144913.1"/>
</dbReference>
<evidence type="ECO:0000313" key="3">
    <source>
        <dbReference type="Proteomes" id="UP001382727"/>
    </source>
</evidence>
<feature type="transmembrane region" description="Helical" evidence="1">
    <location>
        <begin position="64"/>
        <end position="82"/>
    </location>
</feature>
<keyword evidence="1" id="KW-0812">Transmembrane</keyword>
<keyword evidence="1" id="KW-0472">Membrane</keyword>
<evidence type="ECO:0000313" key="2">
    <source>
        <dbReference type="EMBL" id="WXB76414.1"/>
    </source>
</evidence>
<feature type="transmembrane region" description="Helical" evidence="1">
    <location>
        <begin position="6"/>
        <end position="21"/>
    </location>
</feature>
<dbReference type="Proteomes" id="UP001382727">
    <property type="component" value="Chromosome"/>
</dbReference>